<comment type="caution">
    <text evidence="1">The sequence shown here is derived from an EMBL/GenBank/DDBJ whole genome shotgun (WGS) entry which is preliminary data.</text>
</comment>
<sequence length="79" mass="8682">MIGKQFTYEEIKGLAGDDRVIYSNNKPGDNAIICEATVKGVASNNIILELDDRNMADGPIITATAAIAHWENLFHFESE</sequence>
<evidence type="ECO:0000313" key="1">
    <source>
        <dbReference type="EMBL" id="OGC69204.1"/>
    </source>
</evidence>
<dbReference type="Proteomes" id="UP000179113">
    <property type="component" value="Unassembled WGS sequence"/>
</dbReference>
<evidence type="ECO:0000313" key="2">
    <source>
        <dbReference type="Proteomes" id="UP000179113"/>
    </source>
</evidence>
<reference evidence="1 2" key="1">
    <citation type="journal article" date="2016" name="Nat. Commun.">
        <title>Thousands of microbial genomes shed light on interconnected biogeochemical processes in an aquifer system.</title>
        <authorList>
            <person name="Anantharaman K."/>
            <person name="Brown C.T."/>
            <person name="Hug L.A."/>
            <person name="Sharon I."/>
            <person name="Castelle C.J."/>
            <person name="Probst A.J."/>
            <person name="Thomas B.C."/>
            <person name="Singh A."/>
            <person name="Wilkins M.J."/>
            <person name="Karaoz U."/>
            <person name="Brodie E.L."/>
            <person name="Williams K.H."/>
            <person name="Hubbard S.S."/>
            <person name="Banfield J.F."/>
        </authorList>
    </citation>
    <scope>NUCLEOTIDE SEQUENCE [LARGE SCALE GENOMIC DNA]</scope>
</reference>
<name>A0A1F4WIC3_UNCKA</name>
<protein>
    <submittedName>
        <fullName evidence="1">Uncharacterized protein</fullName>
    </submittedName>
</protein>
<proteinExistence type="predicted"/>
<dbReference type="EMBL" id="MEWA01000025">
    <property type="protein sequence ID" value="OGC69204.1"/>
    <property type="molecule type" value="Genomic_DNA"/>
</dbReference>
<accession>A0A1F4WIC3</accession>
<organism evidence="1 2">
    <name type="scientific">candidate division WWE3 bacterium RIFOXYC1_FULL_39_7</name>
    <dbReference type="NCBI Taxonomy" id="1802643"/>
    <lineage>
        <taxon>Bacteria</taxon>
        <taxon>Katanobacteria</taxon>
    </lineage>
</organism>
<gene>
    <name evidence="1" type="ORF">A2415_01075</name>
</gene>
<dbReference type="AlphaFoldDB" id="A0A1F4WIC3"/>